<feature type="domain" description="DUF8094" evidence="2">
    <location>
        <begin position="57"/>
        <end position="321"/>
    </location>
</feature>
<reference evidence="3" key="1">
    <citation type="submission" date="2023-02" db="EMBL/GenBank/DDBJ databases">
        <title>Georgenia sp.10Sc9-8, isolated from a soil sample collected from the Taklamakan desert.</title>
        <authorList>
            <person name="Liu S."/>
        </authorList>
    </citation>
    <scope>NUCLEOTIDE SEQUENCE</scope>
    <source>
        <strain evidence="3">10Sc9-8</strain>
    </source>
</reference>
<keyword evidence="1" id="KW-0732">Signal</keyword>
<name>A0ABT5U2W3_9MICO</name>
<evidence type="ECO:0000259" key="2">
    <source>
        <dbReference type="Pfam" id="PF26366"/>
    </source>
</evidence>
<dbReference type="InterPro" id="IPR058407">
    <property type="entry name" value="DUF8094"/>
</dbReference>
<evidence type="ECO:0000313" key="3">
    <source>
        <dbReference type="EMBL" id="MDD9208258.1"/>
    </source>
</evidence>
<dbReference type="Proteomes" id="UP001165561">
    <property type="component" value="Unassembled WGS sequence"/>
</dbReference>
<accession>A0ABT5U2W3</accession>
<organism evidence="3 4">
    <name type="scientific">Georgenia halotolerans</name>
    <dbReference type="NCBI Taxonomy" id="3028317"/>
    <lineage>
        <taxon>Bacteria</taxon>
        <taxon>Bacillati</taxon>
        <taxon>Actinomycetota</taxon>
        <taxon>Actinomycetes</taxon>
        <taxon>Micrococcales</taxon>
        <taxon>Bogoriellaceae</taxon>
        <taxon>Georgenia</taxon>
    </lineage>
</organism>
<comment type="caution">
    <text evidence="3">The sequence shown here is derived from an EMBL/GenBank/DDBJ whole genome shotgun (WGS) entry which is preliminary data.</text>
</comment>
<keyword evidence="4" id="KW-1185">Reference proteome</keyword>
<sequence length="347" mass="35924">MTAKATRVLAAGALSLALVGACTEPVPEPDPDPTAETAPAVLDPTRLEAVLGDVQETLDAGDDALDPEVLQERVTGPALRMRTAEYELARATDGENEPTPLTMDTQVEVVAASDTFPRSVIAVSEIPEGANLPLITGLRQEAAREQYRLWAWARAFPGVEIPATVVPEVGSPELGPDAEELAATPAEALSSYVARLDDPESEGADRFTDDPFTQEYRSWVSDLNEEIEVAGEVEAAAQVGEGGVLALSTADGGALVLGELGFTRTLRKTVEDATLEAGGAIGDLLGEETEVQDEVSATYVGTVALHIPPAGEGATIEVLGAEAVLADVARSGGGNADDGNADGGNEE</sequence>
<feature type="chain" id="PRO_5045643611" description="DUF8094 domain-containing protein" evidence="1">
    <location>
        <begin position="21"/>
        <end position="347"/>
    </location>
</feature>
<protein>
    <recommendedName>
        <fullName evidence="2">DUF8094 domain-containing protein</fullName>
    </recommendedName>
</protein>
<dbReference type="PROSITE" id="PS51257">
    <property type="entry name" value="PROKAR_LIPOPROTEIN"/>
    <property type="match status" value="1"/>
</dbReference>
<proteinExistence type="predicted"/>
<gene>
    <name evidence="3" type="ORF">PU560_17580</name>
</gene>
<evidence type="ECO:0000256" key="1">
    <source>
        <dbReference type="SAM" id="SignalP"/>
    </source>
</evidence>
<feature type="signal peptide" evidence="1">
    <location>
        <begin position="1"/>
        <end position="20"/>
    </location>
</feature>
<dbReference type="Pfam" id="PF26366">
    <property type="entry name" value="DUF8094"/>
    <property type="match status" value="1"/>
</dbReference>
<dbReference type="EMBL" id="JARACI010001203">
    <property type="protein sequence ID" value="MDD9208258.1"/>
    <property type="molecule type" value="Genomic_DNA"/>
</dbReference>
<evidence type="ECO:0000313" key="4">
    <source>
        <dbReference type="Proteomes" id="UP001165561"/>
    </source>
</evidence>